<accession>A0A1S3IQC8</accession>
<dbReference type="InterPro" id="IPR013517">
    <property type="entry name" value="FG-GAP"/>
</dbReference>
<dbReference type="SUPFAM" id="SSF69318">
    <property type="entry name" value="Integrin alpha N-terminal domain"/>
    <property type="match status" value="1"/>
</dbReference>
<dbReference type="KEGG" id="lak:106166188"/>
<dbReference type="InterPro" id="IPR028994">
    <property type="entry name" value="Integrin_alpha_N"/>
</dbReference>
<proteinExistence type="predicted"/>
<dbReference type="RefSeq" id="XP_013400116.1">
    <property type="nucleotide sequence ID" value="XM_013544662.1"/>
</dbReference>
<dbReference type="Pfam" id="PF13517">
    <property type="entry name" value="FG-GAP_3"/>
    <property type="match status" value="1"/>
</dbReference>
<dbReference type="Proteomes" id="UP000085678">
    <property type="component" value="Unplaced"/>
</dbReference>
<gene>
    <name evidence="4" type="primary">LOC106166188</name>
</gene>
<evidence type="ECO:0000313" key="3">
    <source>
        <dbReference type="Proteomes" id="UP000085678"/>
    </source>
</evidence>
<dbReference type="Gene3D" id="2.130.10.130">
    <property type="entry name" value="Integrin alpha, N-terminal"/>
    <property type="match status" value="2"/>
</dbReference>
<dbReference type="AlphaFoldDB" id="A0A1S3IQC8"/>
<evidence type="ECO:0000256" key="1">
    <source>
        <dbReference type="ARBA" id="ARBA00022729"/>
    </source>
</evidence>
<organism evidence="3 4">
    <name type="scientific">Lingula anatina</name>
    <name type="common">Brachiopod</name>
    <name type="synonym">Lingula unguis</name>
    <dbReference type="NCBI Taxonomy" id="7574"/>
    <lineage>
        <taxon>Eukaryota</taxon>
        <taxon>Metazoa</taxon>
        <taxon>Spiralia</taxon>
        <taxon>Lophotrochozoa</taxon>
        <taxon>Brachiopoda</taxon>
        <taxon>Linguliformea</taxon>
        <taxon>Lingulata</taxon>
        <taxon>Lingulida</taxon>
        <taxon>Linguloidea</taxon>
        <taxon>Lingulidae</taxon>
        <taxon>Lingula</taxon>
    </lineage>
</organism>
<reference evidence="4" key="1">
    <citation type="submission" date="2025-08" db="UniProtKB">
        <authorList>
            <consortium name="RefSeq"/>
        </authorList>
    </citation>
    <scope>IDENTIFICATION</scope>
    <source>
        <tissue evidence="4">Gonads</tissue>
    </source>
</reference>
<feature type="signal peptide" evidence="2">
    <location>
        <begin position="1"/>
        <end position="20"/>
    </location>
</feature>
<keyword evidence="3" id="KW-1185">Reference proteome</keyword>
<feature type="chain" id="PRO_5010226377" evidence="2">
    <location>
        <begin position="21"/>
        <end position="772"/>
    </location>
</feature>
<evidence type="ECO:0000256" key="2">
    <source>
        <dbReference type="SAM" id="SignalP"/>
    </source>
</evidence>
<dbReference type="GeneID" id="106166188"/>
<protein>
    <submittedName>
        <fullName evidence="4">Uncharacterized protein LOC106166188</fullName>
    </submittedName>
</protein>
<keyword evidence="1 2" id="KW-0732">Signal</keyword>
<dbReference type="InParanoid" id="A0A1S3IQC8"/>
<evidence type="ECO:0000313" key="4">
    <source>
        <dbReference type="RefSeq" id="XP_013400116.1"/>
    </source>
</evidence>
<dbReference type="PANTHER" id="PTHR44103">
    <property type="entry name" value="PROPROTEIN CONVERTASE P"/>
    <property type="match status" value="1"/>
</dbReference>
<name>A0A1S3IQC8_LINAN</name>
<sequence length="772" mass="86464">MMKMLLFVACLSLLISSGKTSKRQVDCKPGVPLYRSVFEPDRFTMVSDEGGQEIALGPRAETWTYTTDFDDDCDIDILAGNGGYVYLLENTGDSSNGRFAAPRKLTTADGTVIDKGYWSGSPVFKDMNGDGLKDLLLSEWAGDLTLISLFINTGTSKQPTFSAPKVLINNNAGGVRFDAADWNNDGLNDLVVGPDRQPFAYYPNEGTASSPIFSSSATNIQDGYTTITQHYPRVVDWRGDGKEYILYSGYYPSSGVHIWTKDPKTGKEEDAVLLGSDAQIGNKVGYRLSSNMADFNGDGLTDLLISGKLAKLVIFWGKDINQVTQHHVDGIAAILSQHITDLGSVMESNDQVCEKLQLHQDALLKIANLPMPESFKEYFFNTLAALVQKYPQYLSRQRFSSTYLAHFSFYTWIIMLEGRDDTRSNRLGLAEVSNHTGSLKDVLVERGVMLIDNDQSSELANRLLRDYVLSLRTEYFWIERISKQCALSGIDGSRYTYRQVRKGGVNVFCNDEHSSTRKHILPGCKVCKTHGNPVGNGLVSVVAHEIGHNFVEYPGVNAKRFLLMKRALQGSPDIFWQDNNRYDSTKTQEHFASKGWFNPGSDNWNSILHAYFNGQFIPEAAQYQYQIITNANPGYVGLTHPQEFFASIAQCFSMDSKMLMDIAVERFLSTPSYKESINQILFLVEYYSLGGGTSRFWMHTHSGNIYYYEVTLERNPKDHIVAVSVPKDVARKVDNPNEAYLVDLPSPHVYRFQVDGDGFVTAIEEYPAYINP</sequence>
<dbReference type="PANTHER" id="PTHR44103:SF1">
    <property type="entry name" value="PROPROTEIN CONVERTASE P"/>
    <property type="match status" value="1"/>
</dbReference>